<dbReference type="EMBL" id="FOND01000030">
    <property type="protein sequence ID" value="SFF86734.1"/>
    <property type="molecule type" value="Genomic_DNA"/>
</dbReference>
<reference evidence="3" key="1">
    <citation type="submission" date="2016-10" db="EMBL/GenBank/DDBJ databases">
        <authorList>
            <person name="Varghese N."/>
            <person name="Submissions S."/>
        </authorList>
    </citation>
    <scope>NUCLEOTIDE SEQUENCE [LARGE SCALE GENOMIC DNA]</scope>
    <source>
        <strain evidence="3">DSM 46838</strain>
    </source>
</reference>
<accession>A0A1I2M5G0</accession>
<keyword evidence="1" id="KW-0812">Transmembrane</keyword>
<organism evidence="2 3">
    <name type="scientific">Blastococcus tunisiensis</name>
    <dbReference type="NCBI Taxonomy" id="1798228"/>
    <lineage>
        <taxon>Bacteria</taxon>
        <taxon>Bacillati</taxon>
        <taxon>Actinomycetota</taxon>
        <taxon>Actinomycetes</taxon>
        <taxon>Geodermatophilales</taxon>
        <taxon>Geodermatophilaceae</taxon>
        <taxon>Blastococcus</taxon>
    </lineage>
</organism>
<evidence type="ECO:0000313" key="3">
    <source>
        <dbReference type="Proteomes" id="UP000198589"/>
    </source>
</evidence>
<sequence length="79" mass="8261">MHGRRSSEGSEVGNVGTVIVLLLGVLALRAMAAHPSGPPVSGSFGEALRRWGADVVDGARTLSRLDAARRSGLDRPPWS</sequence>
<dbReference type="STRING" id="1798228.SAMN05216574_13011"/>
<keyword evidence="1" id="KW-1133">Transmembrane helix</keyword>
<dbReference type="AlphaFoldDB" id="A0A1I2M5G0"/>
<keyword evidence="1" id="KW-0472">Membrane</keyword>
<dbReference type="Proteomes" id="UP000198589">
    <property type="component" value="Unassembled WGS sequence"/>
</dbReference>
<keyword evidence="3" id="KW-1185">Reference proteome</keyword>
<name>A0A1I2M5G0_9ACTN</name>
<protein>
    <submittedName>
        <fullName evidence="2">Uncharacterized protein</fullName>
    </submittedName>
</protein>
<gene>
    <name evidence="2" type="ORF">SAMN05216574_13011</name>
</gene>
<evidence type="ECO:0000256" key="1">
    <source>
        <dbReference type="SAM" id="Phobius"/>
    </source>
</evidence>
<feature type="transmembrane region" description="Helical" evidence="1">
    <location>
        <begin position="12"/>
        <end position="32"/>
    </location>
</feature>
<evidence type="ECO:0000313" key="2">
    <source>
        <dbReference type="EMBL" id="SFF86734.1"/>
    </source>
</evidence>
<proteinExistence type="predicted"/>